<evidence type="ECO:0000313" key="5">
    <source>
        <dbReference type="Proteomes" id="UP000520767"/>
    </source>
</evidence>
<dbReference type="GO" id="GO:0016747">
    <property type="term" value="F:acyltransferase activity, transferring groups other than amino-acyl groups"/>
    <property type="evidence" value="ECO:0007669"/>
    <property type="project" value="InterPro"/>
</dbReference>
<dbReference type="PANTHER" id="PTHR43877">
    <property type="entry name" value="AMINOALKYLPHOSPHONATE N-ACETYLTRANSFERASE-RELATED-RELATED"/>
    <property type="match status" value="1"/>
</dbReference>
<sequence length="169" mass="18111">MSTVTHYTLRPLTPADKPVVTPVLVREWGATQVVALSLGGVVDASELPGWVAESDGEVVGLLTYLVRGEVAELVTINAFAGGGVGAALLAELVEHCRTNGVRRIAVTTTNDNTRALRFYQRAGFHLSALRPGAVTEARRSKPEIPELGEDDIPIRDELELTMALTVELP</sequence>
<keyword evidence="5" id="KW-1185">Reference proteome</keyword>
<dbReference type="InterPro" id="IPR000182">
    <property type="entry name" value="GNAT_dom"/>
</dbReference>
<dbReference type="PROSITE" id="PS51186">
    <property type="entry name" value="GNAT"/>
    <property type="match status" value="1"/>
</dbReference>
<keyword evidence="4" id="KW-0687">Ribonucleoprotein</keyword>
<dbReference type="GO" id="GO:0005840">
    <property type="term" value="C:ribosome"/>
    <property type="evidence" value="ECO:0007669"/>
    <property type="project" value="UniProtKB-KW"/>
</dbReference>
<dbReference type="Pfam" id="PF00583">
    <property type="entry name" value="Acetyltransf_1"/>
    <property type="match status" value="1"/>
</dbReference>
<keyword evidence="2" id="KW-0012">Acyltransferase</keyword>
<feature type="domain" description="N-acetyltransferase" evidence="3">
    <location>
        <begin position="7"/>
        <end position="167"/>
    </location>
</feature>
<dbReference type="SUPFAM" id="SSF55729">
    <property type="entry name" value="Acyl-CoA N-acyltransferases (Nat)"/>
    <property type="match status" value="1"/>
</dbReference>
<proteinExistence type="predicted"/>
<dbReference type="Proteomes" id="UP000520767">
    <property type="component" value="Unassembled WGS sequence"/>
</dbReference>
<dbReference type="Gene3D" id="3.40.630.30">
    <property type="match status" value="1"/>
</dbReference>
<reference evidence="4 5" key="1">
    <citation type="submission" date="2020-08" db="EMBL/GenBank/DDBJ databases">
        <title>Genomic Encyclopedia of Type Strains, Phase III (KMG-III): the genomes of soil and plant-associated and newly described type strains.</title>
        <authorList>
            <person name="Whitman W."/>
        </authorList>
    </citation>
    <scope>NUCLEOTIDE SEQUENCE [LARGE SCALE GENOMIC DNA]</scope>
    <source>
        <strain evidence="4 5">CECT 8960</strain>
    </source>
</reference>
<accession>A0A7W7VEC8</accession>
<gene>
    <name evidence="4" type="ORF">FHR82_003090</name>
</gene>
<dbReference type="AlphaFoldDB" id="A0A7W7VEC8"/>
<dbReference type="EMBL" id="JACHJQ010000003">
    <property type="protein sequence ID" value="MBB4906870.1"/>
    <property type="molecule type" value="Genomic_DNA"/>
</dbReference>
<dbReference type="RefSeq" id="WP_311771090.1">
    <property type="nucleotide sequence ID" value="NZ_JACHJQ010000003.1"/>
</dbReference>
<organism evidence="4 5">
    <name type="scientific">Actinophytocola algeriensis</name>
    <dbReference type="NCBI Taxonomy" id="1768010"/>
    <lineage>
        <taxon>Bacteria</taxon>
        <taxon>Bacillati</taxon>
        <taxon>Actinomycetota</taxon>
        <taxon>Actinomycetes</taxon>
        <taxon>Pseudonocardiales</taxon>
        <taxon>Pseudonocardiaceae</taxon>
    </lineage>
</organism>
<keyword evidence="4" id="KW-0689">Ribosomal protein</keyword>
<dbReference type="InterPro" id="IPR050832">
    <property type="entry name" value="Bact_Acetyltransf"/>
</dbReference>
<name>A0A7W7VEC8_9PSEU</name>
<evidence type="ECO:0000259" key="3">
    <source>
        <dbReference type="PROSITE" id="PS51186"/>
    </source>
</evidence>
<comment type="caution">
    <text evidence="4">The sequence shown here is derived from an EMBL/GenBank/DDBJ whole genome shotgun (WGS) entry which is preliminary data.</text>
</comment>
<evidence type="ECO:0000313" key="4">
    <source>
        <dbReference type="EMBL" id="MBB4906870.1"/>
    </source>
</evidence>
<evidence type="ECO:0000256" key="1">
    <source>
        <dbReference type="ARBA" id="ARBA00022679"/>
    </source>
</evidence>
<keyword evidence="1" id="KW-0808">Transferase</keyword>
<dbReference type="InterPro" id="IPR016181">
    <property type="entry name" value="Acyl_CoA_acyltransferase"/>
</dbReference>
<protein>
    <submittedName>
        <fullName evidence="4">Ribosomal protein S18 acetylase RimI-like enzyme</fullName>
    </submittedName>
</protein>
<evidence type="ECO:0000256" key="2">
    <source>
        <dbReference type="ARBA" id="ARBA00023315"/>
    </source>
</evidence>